<comment type="catalytic activity">
    <reaction evidence="10">
        <text>a 5,6-dihydrouridine in tRNA + NADP(+) = a uridine in tRNA + NADPH + H(+)</text>
        <dbReference type="Rhea" id="RHEA:23624"/>
        <dbReference type="Rhea" id="RHEA-COMP:13339"/>
        <dbReference type="Rhea" id="RHEA-COMP:13887"/>
        <dbReference type="ChEBI" id="CHEBI:15378"/>
        <dbReference type="ChEBI" id="CHEBI:57783"/>
        <dbReference type="ChEBI" id="CHEBI:58349"/>
        <dbReference type="ChEBI" id="CHEBI:65315"/>
        <dbReference type="ChEBI" id="CHEBI:74443"/>
    </reaction>
</comment>
<dbReference type="InterPro" id="IPR018517">
    <property type="entry name" value="tRNA_hU_synthase_CS"/>
</dbReference>
<keyword evidence="17" id="KW-1185">Reference proteome</keyword>
<dbReference type="GO" id="GO:0050660">
    <property type="term" value="F:flavin adenine dinucleotide binding"/>
    <property type="evidence" value="ECO:0007669"/>
    <property type="project" value="InterPro"/>
</dbReference>
<keyword evidence="7" id="KW-0521">NADP</keyword>
<comment type="similarity">
    <text evidence="12">Belongs to the dus family.</text>
</comment>
<dbReference type="PROSITE" id="PS01136">
    <property type="entry name" value="UPF0034"/>
    <property type="match status" value="1"/>
</dbReference>
<dbReference type="GO" id="GO:0000049">
    <property type="term" value="F:tRNA binding"/>
    <property type="evidence" value="ECO:0007669"/>
    <property type="project" value="UniProtKB-KW"/>
</dbReference>
<reference evidence="16 17" key="1">
    <citation type="submission" date="2016-11" db="EMBL/GenBank/DDBJ databases">
        <title>Comparative genomics of Acidibacillus ferroxidans species.</title>
        <authorList>
            <person name="Oliveira G."/>
            <person name="Nunes G."/>
            <person name="Oliveira R."/>
            <person name="Araujo F."/>
            <person name="Salim A."/>
            <person name="Scholte L."/>
            <person name="Morais D."/>
            <person name="Nancucheo I."/>
            <person name="Johnson D.B."/>
            <person name="Grail B."/>
            <person name="Bittencourt J."/>
            <person name="Valadares R."/>
        </authorList>
    </citation>
    <scope>NUCLEOTIDE SEQUENCE [LARGE SCALE GENOMIC DNA]</scope>
    <source>
        <strain evidence="16 17">Y002</strain>
    </source>
</reference>
<evidence type="ECO:0000256" key="3">
    <source>
        <dbReference type="ARBA" id="ARBA00022555"/>
    </source>
</evidence>
<keyword evidence="6 12" id="KW-0819">tRNA processing</keyword>
<dbReference type="SUPFAM" id="SSF51395">
    <property type="entry name" value="FMN-linked oxidoreductases"/>
    <property type="match status" value="1"/>
</dbReference>
<dbReference type="Gene3D" id="1.10.1200.80">
    <property type="entry name" value="Putative flavin oxidoreducatase, domain 2"/>
    <property type="match status" value="1"/>
</dbReference>
<evidence type="ECO:0000313" key="16">
    <source>
        <dbReference type="EMBL" id="PWI58574.1"/>
    </source>
</evidence>
<feature type="active site" description="Proton donor" evidence="13">
    <location>
        <position position="106"/>
    </location>
</feature>
<evidence type="ECO:0000256" key="2">
    <source>
        <dbReference type="ARBA" id="ARBA00002790"/>
    </source>
</evidence>
<dbReference type="InterPro" id="IPR013785">
    <property type="entry name" value="Aldolase_TIM"/>
</dbReference>
<evidence type="ECO:0000256" key="11">
    <source>
        <dbReference type="ARBA" id="ARBA00048802"/>
    </source>
</evidence>
<proteinExistence type="inferred from homology"/>
<evidence type="ECO:0000313" key="17">
    <source>
        <dbReference type="Proteomes" id="UP000245380"/>
    </source>
</evidence>
<dbReference type="InterPro" id="IPR035587">
    <property type="entry name" value="DUS-like_FMN-bd"/>
</dbReference>
<evidence type="ECO:0000256" key="14">
    <source>
        <dbReference type="PIRSR" id="PIRSR006621-2"/>
    </source>
</evidence>
<dbReference type="OrthoDB" id="9764501at2"/>
<name>A0A2U3DBC1_SULT2</name>
<dbReference type="PIRSF" id="PIRSF006621">
    <property type="entry name" value="Dus"/>
    <property type="match status" value="1"/>
</dbReference>
<dbReference type="PANTHER" id="PTHR45846">
    <property type="entry name" value="TRNA-DIHYDROURIDINE(47) SYNTHASE [NAD(P)(+)]-LIKE"/>
    <property type="match status" value="1"/>
</dbReference>
<keyword evidence="4 12" id="KW-0285">Flavoprotein</keyword>
<evidence type="ECO:0000256" key="12">
    <source>
        <dbReference type="PIRNR" id="PIRNR006621"/>
    </source>
</evidence>
<evidence type="ECO:0000256" key="7">
    <source>
        <dbReference type="ARBA" id="ARBA00022857"/>
    </source>
</evidence>
<dbReference type="InterPro" id="IPR004652">
    <property type="entry name" value="DusB-like"/>
</dbReference>
<dbReference type="InterPro" id="IPR001269">
    <property type="entry name" value="DUS_fam"/>
</dbReference>
<protein>
    <recommendedName>
        <fullName evidence="12">tRNA-dihydrouridine synthase</fullName>
        <ecNumber evidence="12">1.3.1.-</ecNumber>
    </recommendedName>
</protein>
<feature type="binding site" evidence="14">
    <location>
        <position position="175"/>
    </location>
    <ligand>
        <name>FMN</name>
        <dbReference type="ChEBI" id="CHEBI:58210"/>
    </ligand>
</feature>
<keyword evidence="9 12" id="KW-0560">Oxidoreductase</keyword>
<keyword evidence="5 12" id="KW-0288">FMN</keyword>
<dbReference type="Gene3D" id="3.20.20.70">
    <property type="entry name" value="Aldolase class I"/>
    <property type="match status" value="1"/>
</dbReference>
<comment type="caution">
    <text evidence="16">The sequence shown here is derived from an EMBL/GenBank/DDBJ whole genome shotgun (WGS) entry which is preliminary data.</text>
</comment>
<evidence type="ECO:0000256" key="8">
    <source>
        <dbReference type="ARBA" id="ARBA00022884"/>
    </source>
</evidence>
<evidence type="ECO:0000256" key="1">
    <source>
        <dbReference type="ARBA" id="ARBA00001917"/>
    </source>
</evidence>
<dbReference type="Proteomes" id="UP000245380">
    <property type="component" value="Unassembled WGS sequence"/>
</dbReference>
<feature type="binding site" evidence="14">
    <location>
        <begin position="21"/>
        <end position="23"/>
    </location>
    <ligand>
        <name>FMN</name>
        <dbReference type="ChEBI" id="CHEBI:58210"/>
    </ligand>
</feature>
<comment type="cofactor">
    <cofactor evidence="1 12 14">
        <name>FMN</name>
        <dbReference type="ChEBI" id="CHEBI:58210"/>
    </cofactor>
</comment>
<evidence type="ECO:0000256" key="9">
    <source>
        <dbReference type="ARBA" id="ARBA00023002"/>
    </source>
</evidence>
<dbReference type="NCBIfam" id="TIGR00737">
    <property type="entry name" value="nifR3_yhdG"/>
    <property type="match status" value="1"/>
</dbReference>
<dbReference type="EMBL" id="MPDK01000003">
    <property type="protein sequence ID" value="PWI58574.1"/>
    <property type="molecule type" value="Genomic_DNA"/>
</dbReference>
<feature type="binding site" evidence="14">
    <location>
        <position position="145"/>
    </location>
    <ligand>
        <name>FMN</name>
        <dbReference type="ChEBI" id="CHEBI:58210"/>
    </ligand>
</feature>
<feature type="binding site" evidence="14">
    <location>
        <position position="75"/>
    </location>
    <ligand>
        <name>FMN</name>
        <dbReference type="ChEBI" id="CHEBI:58210"/>
    </ligand>
</feature>
<dbReference type="CDD" id="cd02801">
    <property type="entry name" value="DUS_like_FMN"/>
    <property type="match status" value="1"/>
</dbReference>
<dbReference type="PANTHER" id="PTHR45846:SF1">
    <property type="entry name" value="TRNA-DIHYDROURIDINE(47) SYNTHASE [NAD(P)(+)]-LIKE"/>
    <property type="match status" value="1"/>
</dbReference>
<comment type="function">
    <text evidence="2 12">Catalyzes the synthesis of 5,6-dihydrouridine (D), a modified base found in the D-loop of most tRNAs, via the reduction of the C5-C6 double bond in target uridines.</text>
</comment>
<dbReference type="AlphaFoldDB" id="A0A2U3DBC1"/>
<dbReference type="GO" id="GO:0017150">
    <property type="term" value="F:tRNA dihydrouridine synthase activity"/>
    <property type="evidence" value="ECO:0007669"/>
    <property type="project" value="InterPro"/>
</dbReference>
<evidence type="ECO:0000256" key="4">
    <source>
        <dbReference type="ARBA" id="ARBA00022630"/>
    </source>
</evidence>
<evidence type="ECO:0000256" key="5">
    <source>
        <dbReference type="ARBA" id="ARBA00022643"/>
    </source>
</evidence>
<dbReference type="EC" id="1.3.1.-" evidence="12"/>
<keyword evidence="14" id="KW-0547">Nucleotide-binding</keyword>
<evidence type="ECO:0000256" key="6">
    <source>
        <dbReference type="ARBA" id="ARBA00022694"/>
    </source>
</evidence>
<comment type="catalytic activity">
    <reaction evidence="11">
        <text>a 5,6-dihydrouridine in tRNA + NAD(+) = a uridine in tRNA + NADH + H(+)</text>
        <dbReference type="Rhea" id="RHEA:54452"/>
        <dbReference type="Rhea" id="RHEA-COMP:13339"/>
        <dbReference type="Rhea" id="RHEA-COMP:13887"/>
        <dbReference type="ChEBI" id="CHEBI:15378"/>
        <dbReference type="ChEBI" id="CHEBI:57540"/>
        <dbReference type="ChEBI" id="CHEBI:57945"/>
        <dbReference type="ChEBI" id="CHEBI:65315"/>
        <dbReference type="ChEBI" id="CHEBI:74443"/>
    </reaction>
</comment>
<evidence type="ECO:0000256" key="13">
    <source>
        <dbReference type="PIRSR" id="PIRSR006621-1"/>
    </source>
</evidence>
<sequence length="324" mass="35500">MEIPALSIGHVQIDHPVVLAPMAGVCNPPFRKLAKRLGAGMVCAEMVSDKALVHHNERTKHMLQIVPDEHPVSLQIVGYDKETMVQAAEMVAQGTNADIIDINMGCPVLKIYKNGSGAALARNPEYAAEIVEAVVKRVDRPVTVKFRKGWDDGHVNAVEVAKAVASAGAKAVTVHGRTARQMYSGKADWSIIREVKEAVSIPVIGNGDVTSPEDALELLQQTGCDGVMIGRGALGNPWIFKQVVHYLETGEELPPPSVRERMEIAIEHLHLLVEEKGEYIGVREMRKHAGWYVKGIPHSAQLRDLINTQESAVEFEKLLRSIEV</sequence>
<feature type="domain" description="DUS-like FMN-binding" evidence="15">
    <location>
        <begin position="19"/>
        <end position="320"/>
    </location>
</feature>
<accession>A0A2U3DBC1</accession>
<keyword evidence="8" id="KW-0694">RNA-binding</keyword>
<evidence type="ECO:0000259" key="15">
    <source>
        <dbReference type="Pfam" id="PF01207"/>
    </source>
</evidence>
<evidence type="ECO:0000256" key="10">
    <source>
        <dbReference type="ARBA" id="ARBA00048205"/>
    </source>
</evidence>
<organism evidence="16 17">
    <name type="scientific">Sulfoacidibacillus thermotolerans</name>
    <name type="common">Acidibacillus sulfuroxidans</name>
    <dbReference type="NCBI Taxonomy" id="1765684"/>
    <lineage>
        <taxon>Bacteria</taxon>
        <taxon>Bacillati</taxon>
        <taxon>Bacillota</taxon>
        <taxon>Bacilli</taxon>
        <taxon>Bacillales</taxon>
        <taxon>Alicyclobacillaceae</taxon>
        <taxon>Sulfoacidibacillus</taxon>
    </lineage>
</organism>
<dbReference type="Pfam" id="PF01207">
    <property type="entry name" value="Dus"/>
    <property type="match status" value="1"/>
</dbReference>
<feature type="binding site" evidence="14">
    <location>
        <begin position="230"/>
        <end position="231"/>
    </location>
    <ligand>
        <name>FMN</name>
        <dbReference type="ChEBI" id="CHEBI:58210"/>
    </ligand>
</feature>
<keyword evidence="3" id="KW-0820">tRNA-binding</keyword>
<dbReference type="RefSeq" id="WP_109429771.1">
    <property type="nucleotide sequence ID" value="NZ_MPDK01000003.1"/>
</dbReference>
<dbReference type="InterPro" id="IPR024036">
    <property type="entry name" value="tRNA-dHydroUridine_Synthase_C"/>
</dbReference>
<gene>
    <name evidence="16" type="ORF">BM613_02765</name>
</gene>